<evidence type="ECO:0000313" key="1">
    <source>
        <dbReference type="EMBL" id="SVA15002.1"/>
    </source>
</evidence>
<protein>
    <recommendedName>
        <fullName evidence="2">Outer membrane protein beta-barrel domain-containing protein</fullName>
    </recommendedName>
</protein>
<name>A0A381TFT0_9ZZZZ</name>
<proteinExistence type="predicted"/>
<sequence length="310" mass="33823">MEYISFRNSLMLHKLEKISNAESPNIVKKTLLTLVVCISVMQAQFDLYPVEDFFGGGIGYSPMYITMDSIPAKTNLEGLGLDTKGFDNPFVLHGGEGFAHMTGKWRIGGYAGVGSSTISAVPKVFIYDTTSTTDTIALPNPEFGPSIEGKITISMGAATVEHVMPIFQDLEIAAGALLGLGRISVSVDQRIGTAVWDNTFTSAYGAVETVDGELAWLYHVDDVDDDFSQFSVKGIPGVLSDLSGTFFNFQPYIAIKWQLLDRIGLRISVGFNKGTIRQGRWILNGRTQVADSQPYSLQGVSFRTMLYLGL</sequence>
<dbReference type="EMBL" id="UINC01004530">
    <property type="protein sequence ID" value="SVA15002.1"/>
    <property type="molecule type" value="Genomic_DNA"/>
</dbReference>
<organism evidence="1">
    <name type="scientific">marine metagenome</name>
    <dbReference type="NCBI Taxonomy" id="408172"/>
    <lineage>
        <taxon>unclassified sequences</taxon>
        <taxon>metagenomes</taxon>
        <taxon>ecological metagenomes</taxon>
    </lineage>
</organism>
<dbReference type="AlphaFoldDB" id="A0A381TFT0"/>
<reference evidence="1" key="1">
    <citation type="submission" date="2018-05" db="EMBL/GenBank/DDBJ databases">
        <authorList>
            <person name="Lanie J.A."/>
            <person name="Ng W.-L."/>
            <person name="Kazmierczak K.M."/>
            <person name="Andrzejewski T.M."/>
            <person name="Davidsen T.M."/>
            <person name="Wayne K.J."/>
            <person name="Tettelin H."/>
            <person name="Glass J.I."/>
            <person name="Rusch D."/>
            <person name="Podicherti R."/>
            <person name="Tsui H.-C.T."/>
            <person name="Winkler M.E."/>
        </authorList>
    </citation>
    <scope>NUCLEOTIDE SEQUENCE</scope>
</reference>
<evidence type="ECO:0008006" key="2">
    <source>
        <dbReference type="Google" id="ProtNLM"/>
    </source>
</evidence>
<accession>A0A381TFT0</accession>
<gene>
    <name evidence="1" type="ORF">METZ01_LOCUS67856</name>
</gene>